<dbReference type="Pfam" id="PF03169">
    <property type="entry name" value="OPT"/>
    <property type="match status" value="1"/>
</dbReference>
<dbReference type="Proteomes" id="UP001231189">
    <property type="component" value="Unassembled WGS sequence"/>
</dbReference>
<name>A0AAD8UXB8_LOLMU</name>
<reference evidence="7" key="1">
    <citation type="submission" date="2023-07" db="EMBL/GenBank/DDBJ databases">
        <title>A chromosome-level genome assembly of Lolium multiflorum.</title>
        <authorList>
            <person name="Chen Y."/>
            <person name="Copetti D."/>
            <person name="Kolliker R."/>
            <person name="Studer B."/>
        </authorList>
    </citation>
    <scope>NUCLEOTIDE SEQUENCE</scope>
    <source>
        <strain evidence="7">02402/16</strain>
        <tissue evidence="7">Leaf</tissue>
    </source>
</reference>
<dbReference type="EMBL" id="JAUUTY010001277">
    <property type="protein sequence ID" value="KAK1558199.1"/>
    <property type="molecule type" value="Genomic_DNA"/>
</dbReference>
<feature type="region of interest" description="Disordered" evidence="6">
    <location>
        <begin position="384"/>
        <end position="456"/>
    </location>
</feature>
<keyword evidence="4" id="KW-1133">Transmembrane helix</keyword>
<evidence type="ECO:0000313" key="7">
    <source>
        <dbReference type="EMBL" id="KAK1558199.1"/>
    </source>
</evidence>
<comment type="subcellular location">
    <subcellularLocation>
        <location evidence="1">Membrane</location>
        <topology evidence="1">Multi-pass membrane protein</topology>
    </subcellularLocation>
</comment>
<gene>
    <name evidence="7" type="ORF">QYE76_000029</name>
</gene>
<evidence type="ECO:0000256" key="3">
    <source>
        <dbReference type="ARBA" id="ARBA00022692"/>
    </source>
</evidence>
<comment type="caution">
    <text evidence="7">The sequence shown here is derived from an EMBL/GenBank/DDBJ whole genome shotgun (WGS) entry which is preliminary data.</text>
</comment>
<keyword evidence="3" id="KW-0812">Transmembrane</keyword>
<dbReference type="PANTHER" id="PTHR35046">
    <property type="entry name" value="ZINC KNUCKLE (CCHC-TYPE) FAMILY PROTEIN"/>
    <property type="match status" value="1"/>
</dbReference>
<keyword evidence="8" id="KW-1185">Reference proteome</keyword>
<evidence type="ECO:0000256" key="5">
    <source>
        <dbReference type="ARBA" id="ARBA00023136"/>
    </source>
</evidence>
<dbReference type="GO" id="GO:0035673">
    <property type="term" value="F:oligopeptide transmembrane transporter activity"/>
    <property type="evidence" value="ECO:0007669"/>
    <property type="project" value="InterPro"/>
</dbReference>
<evidence type="ECO:0000256" key="6">
    <source>
        <dbReference type="SAM" id="MobiDB-lite"/>
    </source>
</evidence>
<feature type="compositionally biased region" description="Basic residues" evidence="6">
    <location>
        <begin position="338"/>
        <end position="351"/>
    </location>
</feature>
<sequence length="566" mass="61804">SSNTTVKEVVPVQAVTEEKPGSDTKSTTVTVEEDVPLSGLNMQLKKVQDDACKTVDKGQRWSLFQTQCFIKGKACKLMIDGGSCTNGISKAMVAALGLSTWRLPEPKRLEWLNSCGMLKITHKVRVPFTVDDYVDEIDCDVLPLEVCGLLLGRPWQYDRNVTHVGRANTYSFMHGGKQRTLKPMGDDHIKSDVELVVRKEKLHKPKVQHEVHDVPSIDVGDVSAMPVDDKPVLVGDKPDEANPIVDEDVAACATVPVCVDVSTQTDDGCADGVSVHMAQMRVGGVGGERVSGDSGQRHYRARSTAVQFSATPRMHRGKDGRVRHLCGPGITHLVQGHVQRHKGPSKPRKKKELAPKSKLMWRRKEVLTITSMWFKRLLLVFTMSAGGGSDPRPPRRRGPPRWRSASGTLPAKAKRRQADGDGDGDGAEAGSPRTREALCRSGRAADGARPGGSRDRRHHATACLGFAVRPLTRQENTVIQTCAVACYGISSAGGFGSYLLGLSKKTYEAAGTDTSGQRGMERARHRLDDRYLFAVSFVGILALVPLRKVGDLSHTNVILLFQSRRS</sequence>
<dbReference type="Gene3D" id="2.40.70.10">
    <property type="entry name" value="Acid Proteases"/>
    <property type="match status" value="1"/>
</dbReference>
<evidence type="ECO:0000256" key="4">
    <source>
        <dbReference type="ARBA" id="ARBA00022989"/>
    </source>
</evidence>
<organism evidence="7 8">
    <name type="scientific">Lolium multiflorum</name>
    <name type="common">Italian ryegrass</name>
    <name type="synonym">Lolium perenne subsp. multiflorum</name>
    <dbReference type="NCBI Taxonomy" id="4521"/>
    <lineage>
        <taxon>Eukaryota</taxon>
        <taxon>Viridiplantae</taxon>
        <taxon>Streptophyta</taxon>
        <taxon>Embryophyta</taxon>
        <taxon>Tracheophyta</taxon>
        <taxon>Spermatophyta</taxon>
        <taxon>Magnoliopsida</taxon>
        <taxon>Liliopsida</taxon>
        <taxon>Poales</taxon>
        <taxon>Poaceae</taxon>
        <taxon>BOP clade</taxon>
        <taxon>Pooideae</taxon>
        <taxon>Poodae</taxon>
        <taxon>Poeae</taxon>
        <taxon>Poeae Chloroplast Group 2 (Poeae type)</taxon>
        <taxon>Loliodinae</taxon>
        <taxon>Loliinae</taxon>
        <taxon>Lolium</taxon>
    </lineage>
</organism>
<protein>
    <submittedName>
        <fullName evidence="7">Uncharacterized protein</fullName>
    </submittedName>
</protein>
<dbReference type="CDD" id="cd00303">
    <property type="entry name" value="retropepsin_like"/>
    <property type="match status" value="1"/>
</dbReference>
<evidence type="ECO:0000256" key="1">
    <source>
        <dbReference type="ARBA" id="ARBA00004141"/>
    </source>
</evidence>
<dbReference type="PANTHER" id="PTHR35046:SF26">
    <property type="entry name" value="RNA-DIRECTED DNA POLYMERASE"/>
    <property type="match status" value="1"/>
</dbReference>
<dbReference type="GO" id="GO:0016020">
    <property type="term" value="C:membrane"/>
    <property type="evidence" value="ECO:0007669"/>
    <property type="project" value="UniProtKB-SubCell"/>
</dbReference>
<dbReference type="AlphaFoldDB" id="A0AAD8UXB8"/>
<keyword evidence="2" id="KW-0813">Transport</keyword>
<proteinExistence type="predicted"/>
<feature type="region of interest" description="Disordered" evidence="6">
    <location>
        <begin position="336"/>
        <end position="357"/>
    </location>
</feature>
<feature type="non-terminal residue" evidence="7">
    <location>
        <position position="1"/>
    </location>
</feature>
<accession>A0AAD8UXB8</accession>
<evidence type="ECO:0000313" key="8">
    <source>
        <dbReference type="Proteomes" id="UP001231189"/>
    </source>
</evidence>
<dbReference type="InterPro" id="IPR021109">
    <property type="entry name" value="Peptidase_aspartic_dom_sf"/>
</dbReference>
<keyword evidence="5" id="KW-0472">Membrane</keyword>
<evidence type="ECO:0000256" key="2">
    <source>
        <dbReference type="ARBA" id="ARBA00022448"/>
    </source>
</evidence>
<dbReference type="InterPro" id="IPR004813">
    <property type="entry name" value="OPT"/>
</dbReference>